<dbReference type="PANTHER" id="PTHR43221:SF1">
    <property type="entry name" value="PROTEASE HTPX"/>
    <property type="match status" value="1"/>
</dbReference>
<comment type="subcellular location">
    <subcellularLocation>
        <location evidence="1 12">Cell membrane</location>
        <topology evidence="1 12">Multi-pass membrane protein</topology>
    </subcellularLocation>
</comment>
<dbReference type="EC" id="3.4.24.-" evidence="12"/>
<evidence type="ECO:0000256" key="6">
    <source>
        <dbReference type="ARBA" id="ARBA00022723"/>
    </source>
</evidence>
<keyword evidence="8 12" id="KW-0862">Zinc</keyword>
<evidence type="ECO:0000256" key="3">
    <source>
        <dbReference type="ARBA" id="ARBA00022475"/>
    </source>
</evidence>
<name>A0A1G2EE82_9BACT</name>
<dbReference type="Proteomes" id="UP000178647">
    <property type="component" value="Unassembled WGS sequence"/>
</dbReference>
<feature type="binding site" evidence="12">
    <location>
        <position position="142"/>
    </location>
    <ligand>
        <name>Zn(2+)</name>
        <dbReference type="ChEBI" id="CHEBI:29105"/>
        <note>catalytic</note>
    </ligand>
</feature>
<keyword evidence="7 12" id="KW-0378">Hydrolase</keyword>
<dbReference type="PANTHER" id="PTHR43221">
    <property type="entry name" value="PROTEASE HTPX"/>
    <property type="match status" value="1"/>
</dbReference>
<dbReference type="CDD" id="cd07340">
    <property type="entry name" value="M48B_Htpx_like"/>
    <property type="match status" value="1"/>
</dbReference>
<keyword evidence="4 12" id="KW-0645">Protease</keyword>
<feature type="transmembrane region" description="Helical" evidence="12">
    <location>
        <begin position="15"/>
        <end position="33"/>
    </location>
</feature>
<feature type="binding site" evidence="12">
    <location>
        <position position="146"/>
    </location>
    <ligand>
        <name>Zn(2+)</name>
        <dbReference type="ChEBI" id="CHEBI:29105"/>
        <note>catalytic</note>
    </ligand>
</feature>
<evidence type="ECO:0000256" key="10">
    <source>
        <dbReference type="ARBA" id="ARBA00023049"/>
    </source>
</evidence>
<evidence type="ECO:0000256" key="1">
    <source>
        <dbReference type="ARBA" id="ARBA00004651"/>
    </source>
</evidence>
<organism evidence="14 15">
    <name type="scientific">Candidatus Nealsonbacteria bacterium RIFCSPLOWO2_01_FULL_43_32</name>
    <dbReference type="NCBI Taxonomy" id="1801672"/>
    <lineage>
        <taxon>Bacteria</taxon>
        <taxon>Candidatus Nealsoniibacteriota</taxon>
    </lineage>
</organism>
<dbReference type="InterPro" id="IPR022919">
    <property type="entry name" value="Pept_M48_protease_HtpX"/>
</dbReference>
<evidence type="ECO:0000256" key="8">
    <source>
        <dbReference type="ARBA" id="ARBA00022833"/>
    </source>
</evidence>
<feature type="transmembrane region" description="Helical" evidence="12">
    <location>
        <begin position="152"/>
        <end position="173"/>
    </location>
</feature>
<keyword evidence="11 12" id="KW-0472">Membrane</keyword>
<evidence type="ECO:0000256" key="7">
    <source>
        <dbReference type="ARBA" id="ARBA00022801"/>
    </source>
</evidence>
<evidence type="ECO:0000256" key="4">
    <source>
        <dbReference type="ARBA" id="ARBA00022670"/>
    </source>
</evidence>
<evidence type="ECO:0000256" key="9">
    <source>
        <dbReference type="ARBA" id="ARBA00022989"/>
    </source>
</evidence>
<protein>
    <recommendedName>
        <fullName evidence="12">Protease HtpX homolog</fullName>
        <ecNumber evidence="12">3.4.24.-</ecNumber>
    </recommendedName>
</protein>
<keyword evidence="10 12" id="KW-0482">Metalloprotease</keyword>
<dbReference type="GO" id="GO:0004222">
    <property type="term" value="F:metalloendopeptidase activity"/>
    <property type="evidence" value="ECO:0007669"/>
    <property type="project" value="UniProtKB-UniRule"/>
</dbReference>
<dbReference type="InterPro" id="IPR050083">
    <property type="entry name" value="HtpX_protease"/>
</dbReference>
<comment type="cofactor">
    <cofactor evidence="12">
        <name>Zn(2+)</name>
        <dbReference type="ChEBI" id="CHEBI:29105"/>
    </cofactor>
    <text evidence="12">Binds 1 zinc ion per subunit.</text>
</comment>
<feature type="transmembrane region" description="Helical" evidence="12">
    <location>
        <begin position="39"/>
        <end position="59"/>
    </location>
</feature>
<feature type="binding site" evidence="12">
    <location>
        <position position="223"/>
    </location>
    <ligand>
        <name>Zn(2+)</name>
        <dbReference type="ChEBI" id="CHEBI:29105"/>
        <note>catalytic</note>
    </ligand>
</feature>
<feature type="domain" description="Peptidase M48" evidence="13">
    <location>
        <begin position="76"/>
        <end position="295"/>
    </location>
</feature>
<evidence type="ECO:0000256" key="11">
    <source>
        <dbReference type="ARBA" id="ARBA00023136"/>
    </source>
</evidence>
<dbReference type="HAMAP" id="MF_00188">
    <property type="entry name" value="Pept_M48_protease_HtpX"/>
    <property type="match status" value="1"/>
</dbReference>
<feature type="transmembrane region" description="Helical" evidence="12">
    <location>
        <begin position="193"/>
        <end position="214"/>
    </location>
</feature>
<dbReference type="EMBL" id="MHMH01000019">
    <property type="protein sequence ID" value="OGZ24114.1"/>
    <property type="molecule type" value="Genomic_DNA"/>
</dbReference>
<evidence type="ECO:0000259" key="13">
    <source>
        <dbReference type="Pfam" id="PF01435"/>
    </source>
</evidence>
<dbReference type="STRING" id="1801672.A2896_02260"/>
<dbReference type="AlphaFoldDB" id="A0A1G2EE82"/>
<comment type="caution">
    <text evidence="14">The sequence shown here is derived from an EMBL/GenBank/DDBJ whole genome shotgun (WGS) entry which is preliminary data.</text>
</comment>
<reference evidence="14 15" key="1">
    <citation type="journal article" date="2016" name="Nat. Commun.">
        <title>Thousands of microbial genomes shed light on interconnected biogeochemical processes in an aquifer system.</title>
        <authorList>
            <person name="Anantharaman K."/>
            <person name="Brown C.T."/>
            <person name="Hug L.A."/>
            <person name="Sharon I."/>
            <person name="Castelle C.J."/>
            <person name="Probst A.J."/>
            <person name="Thomas B.C."/>
            <person name="Singh A."/>
            <person name="Wilkins M.J."/>
            <person name="Karaoz U."/>
            <person name="Brodie E.L."/>
            <person name="Williams K.H."/>
            <person name="Hubbard S.S."/>
            <person name="Banfield J.F."/>
        </authorList>
    </citation>
    <scope>NUCLEOTIDE SEQUENCE [LARGE SCALE GENOMIC DNA]</scope>
</reference>
<evidence type="ECO:0000313" key="14">
    <source>
        <dbReference type="EMBL" id="OGZ24114.1"/>
    </source>
</evidence>
<dbReference type="Gene3D" id="3.30.2010.10">
    <property type="entry name" value="Metalloproteases ('zincins'), catalytic domain"/>
    <property type="match status" value="1"/>
</dbReference>
<feature type="active site" evidence="12">
    <location>
        <position position="143"/>
    </location>
</feature>
<keyword evidence="9 12" id="KW-1133">Transmembrane helix</keyword>
<evidence type="ECO:0000256" key="12">
    <source>
        <dbReference type="HAMAP-Rule" id="MF_00188"/>
    </source>
</evidence>
<keyword evidence="3 12" id="KW-1003">Cell membrane</keyword>
<evidence type="ECO:0000256" key="2">
    <source>
        <dbReference type="ARBA" id="ARBA00009779"/>
    </source>
</evidence>
<evidence type="ECO:0000313" key="15">
    <source>
        <dbReference type="Proteomes" id="UP000178647"/>
    </source>
</evidence>
<dbReference type="InterPro" id="IPR001915">
    <property type="entry name" value="Peptidase_M48"/>
</dbReference>
<evidence type="ECO:0000256" key="5">
    <source>
        <dbReference type="ARBA" id="ARBA00022692"/>
    </source>
</evidence>
<dbReference type="GO" id="GO:0005886">
    <property type="term" value="C:plasma membrane"/>
    <property type="evidence" value="ECO:0007669"/>
    <property type="project" value="UniProtKB-SubCell"/>
</dbReference>
<proteinExistence type="inferred from homology"/>
<accession>A0A1G2EE82</accession>
<comment type="similarity">
    <text evidence="2 12">Belongs to the peptidase M48B family.</text>
</comment>
<dbReference type="Pfam" id="PF01435">
    <property type="entry name" value="Peptidase_M48"/>
    <property type="match status" value="1"/>
</dbReference>
<dbReference type="GO" id="GO:0008270">
    <property type="term" value="F:zinc ion binding"/>
    <property type="evidence" value="ECO:0007669"/>
    <property type="project" value="UniProtKB-UniRule"/>
</dbReference>
<sequence>MTLYTQAESNIRKTWLFITLFLIFIIGLGWVFSRVFQNPVILIYAVIFSLLMNLASFWYSDKIVLVLAKAKPIEKQDNPELYRIVENLCITAGLPLPKIYILNEAQPNAFATGRNKNHAVLAVTRGLLEKLDKTELQGVISHELSHIGNKDMLLMAMVVVLVGFISIISDWFLRSMWFGGFKRRESRDEGQAGSILALVGIALAILSPIVAILIQLAISRKREFLADASGALLTRYPEGLASALEKIAADKNPLTVASNATAHLYIANPFRGSKISSLFMTHPPLEERIKALRGMQF</sequence>
<dbReference type="GO" id="GO:0006508">
    <property type="term" value="P:proteolysis"/>
    <property type="evidence" value="ECO:0007669"/>
    <property type="project" value="UniProtKB-KW"/>
</dbReference>
<gene>
    <name evidence="12" type="primary">htpX</name>
    <name evidence="14" type="ORF">A2896_02260</name>
</gene>
<keyword evidence="5 12" id="KW-0812">Transmembrane</keyword>
<keyword evidence="6 12" id="KW-0479">Metal-binding</keyword>